<dbReference type="PROSITE" id="PS50941">
    <property type="entry name" value="CHIT_BIND_I_2"/>
    <property type="match status" value="2"/>
</dbReference>
<keyword evidence="1 6" id="KW-0147">Chitin-binding</keyword>
<evidence type="ECO:0000259" key="9">
    <source>
        <dbReference type="PROSITE" id="PS51677"/>
    </source>
</evidence>
<dbReference type="PANTHER" id="PTHR46471:SF2">
    <property type="entry name" value="CHITIN DEACETYLASE-RELATED"/>
    <property type="match status" value="1"/>
</dbReference>
<reference evidence="10 12" key="1">
    <citation type="submission" date="2015-02" db="EMBL/GenBank/DDBJ databases">
        <authorList>
            <person name="Chooi Y.-H."/>
        </authorList>
    </citation>
    <scope>NUCLEOTIDE SEQUENCE [LARGE SCALE GENOMIC DNA]</scope>
    <source>
        <strain evidence="10">E3</strain>
    </source>
</reference>
<feature type="domain" description="Chitin-binding type-1" evidence="8">
    <location>
        <begin position="81"/>
        <end position="118"/>
    </location>
</feature>
<feature type="disulfide bond" evidence="6">
    <location>
        <begin position="98"/>
        <end position="112"/>
    </location>
</feature>
<dbReference type="Pfam" id="PF01522">
    <property type="entry name" value="Polysacc_deac_1"/>
    <property type="match status" value="1"/>
</dbReference>
<dbReference type="PROSITE" id="PS51677">
    <property type="entry name" value="NODB"/>
    <property type="match status" value="1"/>
</dbReference>
<name>A0A0G4IMS7_PLABS</name>
<evidence type="ECO:0000313" key="12">
    <source>
        <dbReference type="Proteomes" id="UP000039324"/>
    </source>
</evidence>
<keyword evidence="11" id="KW-0496">Mitochondrion</keyword>
<feature type="disulfide bond" evidence="6">
    <location>
        <begin position="93"/>
        <end position="105"/>
    </location>
</feature>
<dbReference type="Gene3D" id="3.30.60.10">
    <property type="entry name" value="Endochitinase-like"/>
    <property type="match status" value="2"/>
</dbReference>
<dbReference type="SMART" id="SM00270">
    <property type="entry name" value="ChtBD1"/>
    <property type="match status" value="2"/>
</dbReference>
<keyword evidence="2" id="KW-0479">Metal-binding</keyword>
<dbReference type="InterPro" id="IPR001002">
    <property type="entry name" value="Chitin-bd_1"/>
</dbReference>
<feature type="domain" description="NodB homology" evidence="9">
    <location>
        <begin position="147"/>
        <end position="338"/>
    </location>
</feature>
<accession>A0A0G4IMS7</accession>
<evidence type="ECO:0000313" key="10">
    <source>
        <dbReference type="EMBL" id="CEO96410.1"/>
    </source>
</evidence>
<dbReference type="GO" id="GO:0016810">
    <property type="term" value="F:hydrolase activity, acting on carbon-nitrogen (but not peptide) bonds"/>
    <property type="evidence" value="ECO:0007669"/>
    <property type="project" value="InterPro"/>
</dbReference>
<evidence type="ECO:0000256" key="3">
    <source>
        <dbReference type="ARBA" id="ARBA00022729"/>
    </source>
</evidence>
<dbReference type="CDD" id="cd00035">
    <property type="entry name" value="ChtBD1"/>
    <property type="match status" value="1"/>
</dbReference>
<keyword evidence="12" id="KW-1185">Reference proteome</keyword>
<dbReference type="Proteomes" id="UP000039324">
    <property type="component" value="Unassembled WGS sequence"/>
</dbReference>
<dbReference type="CDD" id="cd06921">
    <property type="entry name" value="ChtBD1_GH19_hevein"/>
    <property type="match status" value="1"/>
</dbReference>
<keyword evidence="3 7" id="KW-0732">Signal</keyword>
<evidence type="ECO:0000256" key="1">
    <source>
        <dbReference type="ARBA" id="ARBA00022669"/>
    </source>
</evidence>
<organism evidence="10 12">
    <name type="scientific">Plasmodiophora brassicae</name>
    <name type="common">Clubroot disease agent</name>
    <dbReference type="NCBI Taxonomy" id="37360"/>
    <lineage>
        <taxon>Eukaryota</taxon>
        <taxon>Sar</taxon>
        <taxon>Rhizaria</taxon>
        <taxon>Endomyxa</taxon>
        <taxon>Phytomyxea</taxon>
        <taxon>Plasmodiophorida</taxon>
        <taxon>Plasmodiophoridae</taxon>
        <taxon>Plasmodiophora</taxon>
    </lineage>
</organism>
<dbReference type="Gene3D" id="3.20.20.370">
    <property type="entry name" value="Glycoside hydrolase/deacetylase"/>
    <property type="match status" value="1"/>
</dbReference>
<dbReference type="InterPro" id="IPR036861">
    <property type="entry name" value="Endochitinase-like_sf"/>
</dbReference>
<dbReference type="GO" id="GO:0008061">
    <property type="term" value="F:chitin binding"/>
    <property type="evidence" value="ECO:0007669"/>
    <property type="project" value="UniProtKB-UniRule"/>
</dbReference>
<dbReference type="PANTHER" id="PTHR46471">
    <property type="entry name" value="CHITIN DEACETYLASE"/>
    <property type="match status" value="1"/>
</dbReference>
<dbReference type="AlphaFoldDB" id="A0A0G4IMS7"/>
<dbReference type="PROSITE" id="PS00026">
    <property type="entry name" value="CHIT_BIND_I_1"/>
    <property type="match status" value="2"/>
</dbReference>
<dbReference type="InterPro" id="IPR002509">
    <property type="entry name" value="NODB_dom"/>
</dbReference>
<dbReference type="EMBL" id="CDSF01000057">
    <property type="protein sequence ID" value="CEO96410.1"/>
    <property type="molecule type" value="Genomic_DNA"/>
</dbReference>
<feature type="disulfide bond" evidence="6">
    <location>
        <begin position="33"/>
        <end position="48"/>
    </location>
</feature>
<geneLocation type="mitochondrion" evidence="11"/>
<evidence type="ECO:0000256" key="7">
    <source>
        <dbReference type="SAM" id="SignalP"/>
    </source>
</evidence>
<proteinExistence type="predicted"/>
<keyword evidence="5" id="KW-0119">Carbohydrate metabolism</keyword>
<gene>
    <name evidence="10" type="ORF">PBRA_005081</name>
    <name evidence="11" type="ORF">PLBR_LOCUS6564</name>
</gene>
<reference evidence="11 13" key="2">
    <citation type="submission" date="2018-03" db="EMBL/GenBank/DDBJ databases">
        <authorList>
            <person name="Fogelqvist J."/>
        </authorList>
    </citation>
    <scope>NUCLEOTIDE SEQUENCE [LARGE SCALE GENOMIC DNA]</scope>
</reference>
<protein>
    <recommendedName>
        <fullName evidence="14">NodB homology domain-containing protein</fullName>
    </recommendedName>
</protein>
<feature type="domain" description="Chitin-binding type-1" evidence="8">
    <location>
        <begin position="30"/>
        <end position="76"/>
    </location>
</feature>
<dbReference type="GO" id="GO:0046872">
    <property type="term" value="F:metal ion binding"/>
    <property type="evidence" value="ECO:0007669"/>
    <property type="project" value="UniProtKB-KW"/>
</dbReference>
<evidence type="ECO:0000256" key="5">
    <source>
        <dbReference type="ARBA" id="ARBA00023277"/>
    </source>
</evidence>
<dbReference type="InterPro" id="IPR018371">
    <property type="entry name" value="Chitin-binding_1_CS"/>
</dbReference>
<dbReference type="Pfam" id="PF00187">
    <property type="entry name" value="Chitin_bind_1"/>
    <property type="match status" value="2"/>
</dbReference>
<keyword evidence="4" id="KW-0378">Hydrolase</keyword>
<feature type="signal peptide" evidence="7">
    <location>
        <begin position="1"/>
        <end position="18"/>
    </location>
</feature>
<dbReference type="OrthoDB" id="2125469at2759"/>
<sequence length="372" mass="40264">MVLAMTIVTMLLMEVAMAYGPVCHGAPRLDRKCGPWVGGAGCPPGSCCSQHGWCGTSSDYCNDQSICQSIAPACSAPPRPDNRCGPVVADAGCPAGQCCSSDGWCGSSPEYCNERSVCPALPVPKPVANVSVTVGDISVFNWCGPVPWIAVTFDDSAFLEPQLTSLLNDLERLDIRATFFICPSCYRGDAPFCLQLQRVIDAGHTVQSHSMTHSDFKAMKMDENAMAAEINEVTNYLETHCGLDIAMSMFRPPYGELLHSQARYVNSMGYTIASWTVDSMDWTGATLPEIQSVITKTSRKLWPNMSMVIGFHDAHYTTPGARGILDWLVQAYAGHEFVTVEKCFANCLTTGTCQAPDDTGWPGIFDGAFDET</sequence>
<feature type="disulfide bond" evidence="6">
    <location>
        <begin position="42"/>
        <end position="54"/>
    </location>
</feature>
<evidence type="ECO:0000259" key="8">
    <source>
        <dbReference type="PROSITE" id="PS50941"/>
    </source>
</evidence>
<dbReference type="SUPFAM" id="SSF57016">
    <property type="entry name" value="Plant lectins/antimicrobial peptides"/>
    <property type="match status" value="2"/>
</dbReference>
<keyword evidence="6" id="KW-1015">Disulfide bond</keyword>
<dbReference type="SUPFAM" id="SSF88713">
    <property type="entry name" value="Glycoside hydrolase/deacetylase"/>
    <property type="match status" value="1"/>
</dbReference>
<dbReference type="InterPro" id="IPR011330">
    <property type="entry name" value="Glyco_hydro/deAcase_b/a-brl"/>
</dbReference>
<evidence type="ECO:0000313" key="13">
    <source>
        <dbReference type="Proteomes" id="UP000290189"/>
    </source>
</evidence>
<feature type="disulfide bond" evidence="6">
    <location>
        <begin position="84"/>
        <end position="99"/>
    </location>
</feature>
<evidence type="ECO:0000256" key="6">
    <source>
        <dbReference type="PROSITE-ProRule" id="PRU00261"/>
    </source>
</evidence>
<feature type="chain" id="PRO_5035990690" description="NodB homology domain-containing protein" evidence="7">
    <location>
        <begin position="19"/>
        <end position="372"/>
    </location>
</feature>
<evidence type="ECO:0008006" key="14">
    <source>
        <dbReference type="Google" id="ProtNLM"/>
    </source>
</evidence>
<dbReference type="EMBL" id="OVEO01000011">
    <property type="protein sequence ID" value="SPQ99349.1"/>
    <property type="molecule type" value="Genomic_DNA"/>
</dbReference>
<comment type="caution">
    <text evidence="6">Lacks conserved residue(s) required for the propagation of feature annotation.</text>
</comment>
<evidence type="ECO:0000256" key="2">
    <source>
        <dbReference type="ARBA" id="ARBA00022723"/>
    </source>
</evidence>
<feature type="disulfide bond" evidence="6">
    <location>
        <begin position="47"/>
        <end position="61"/>
    </location>
</feature>
<dbReference type="GO" id="GO:0005975">
    <property type="term" value="P:carbohydrate metabolic process"/>
    <property type="evidence" value="ECO:0007669"/>
    <property type="project" value="InterPro"/>
</dbReference>
<dbReference type="Proteomes" id="UP000290189">
    <property type="component" value="Unassembled WGS sequence"/>
</dbReference>
<evidence type="ECO:0000256" key="4">
    <source>
        <dbReference type="ARBA" id="ARBA00022801"/>
    </source>
</evidence>
<evidence type="ECO:0000313" key="11">
    <source>
        <dbReference type="EMBL" id="SPQ99349.1"/>
    </source>
</evidence>